<dbReference type="GO" id="GO:0016491">
    <property type="term" value="F:oxidoreductase activity"/>
    <property type="evidence" value="ECO:0007669"/>
    <property type="project" value="UniProtKB-KW"/>
</dbReference>
<dbReference type="Gene3D" id="3.40.50.720">
    <property type="entry name" value="NAD(P)-binding Rossmann-like Domain"/>
    <property type="match status" value="1"/>
</dbReference>
<dbReference type="Pfam" id="PF00106">
    <property type="entry name" value="adh_short"/>
    <property type="match status" value="1"/>
</dbReference>
<dbReference type="PANTHER" id="PTHR24320">
    <property type="entry name" value="RETINOL DEHYDROGENASE"/>
    <property type="match status" value="1"/>
</dbReference>
<evidence type="ECO:0000256" key="2">
    <source>
        <dbReference type="ARBA" id="ARBA00022857"/>
    </source>
</evidence>
<comment type="similarity">
    <text evidence="1">Belongs to the short-chain dehydrogenases/reductases (SDR) family.</text>
</comment>
<evidence type="ECO:0000256" key="1">
    <source>
        <dbReference type="ARBA" id="ARBA00006484"/>
    </source>
</evidence>
<dbReference type="AlphaFoldDB" id="A0AAD7C606"/>
<dbReference type="InterPro" id="IPR036291">
    <property type="entry name" value="NAD(P)-bd_dom_sf"/>
</dbReference>
<dbReference type="InterPro" id="IPR002347">
    <property type="entry name" value="SDR_fam"/>
</dbReference>
<dbReference type="EMBL" id="JARKIF010000005">
    <property type="protein sequence ID" value="KAJ7639523.1"/>
    <property type="molecule type" value="Genomic_DNA"/>
</dbReference>
<keyword evidence="4" id="KW-0732">Signal</keyword>
<protein>
    <recommendedName>
        <fullName evidence="7">NAD(P)-binding protein</fullName>
    </recommendedName>
</protein>
<accession>A0AAD7C606</accession>
<evidence type="ECO:0000256" key="4">
    <source>
        <dbReference type="SAM" id="SignalP"/>
    </source>
</evidence>
<organism evidence="5 6">
    <name type="scientific">Roridomyces roridus</name>
    <dbReference type="NCBI Taxonomy" id="1738132"/>
    <lineage>
        <taxon>Eukaryota</taxon>
        <taxon>Fungi</taxon>
        <taxon>Dikarya</taxon>
        <taxon>Basidiomycota</taxon>
        <taxon>Agaricomycotina</taxon>
        <taxon>Agaricomycetes</taxon>
        <taxon>Agaricomycetidae</taxon>
        <taxon>Agaricales</taxon>
        <taxon>Marasmiineae</taxon>
        <taxon>Mycenaceae</taxon>
        <taxon>Roridomyces</taxon>
    </lineage>
</organism>
<comment type="caution">
    <text evidence="5">The sequence shown here is derived from an EMBL/GenBank/DDBJ whole genome shotgun (WGS) entry which is preliminary data.</text>
</comment>
<dbReference type="PANTHER" id="PTHR24320:SF252">
    <property type="entry name" value="DEHYDROGENASE_REDUCTASE FAMILY PROTEIN, PUTATIVE (AFU_ORTHOLOGUE AFUA_3G08550)-RELATED"/>
    <property type="match status" value="1"/>
</dbReference>
<keyword evidence="6" id="KW-1185">Reference proteome</keyword>
<dbReference type="PRINTS" id="PR00081">
    <property type="entry name" value="GDHRDH"/>
</dbReference>
<feature type="signal peptide" evidence="4">
    <location>
        <begin position="1"/>
        <end position="29"/>
    </location>
</feature>
<keyword evidence="2" id="KW-0521">NADP</keyword>
<dbReference type="SUPFAM" id="SSF51735">
    <property type="entry name" value="NAD(P)-binding Rossmann-fold domains"/>
    <property type="match status" value="1"/>
</dbReference>
<evidence type="ECO:0000256" key="3">
    <source>
        <dbReference type="ARBA" id="ARBA00023002"/>
    </source>
</evidence>
<evidence type="ECO:0008006" key="7">
    <source>
        <dbReference type="Google" id="ProtNLM"/>
    </source>
</evidence>
<feature type="chain" id="PRO_5042110454" description="NAD(P)-binding protein" evidence="4">
    <location>
        <begin position="30"/>
        <end position="329"/>
    </location>
</feature>
<sequence length="329" mass="35985">MGQTGSLMSHLLFGFLAEQLWTDFPPVEADLTGCTYLVTGSNTGLGLAAAVHLARLNPARLVLAVRDLSKGVKAKEEVLLQTNYAGTIDVWELDMSSFESVKRFATQANSSLTRLDGALINAGVGPPVRWEVTVDGWERTLQVNAIATGLLCVLLLPLLQATAKQTQEPPHLTITGSEAPWTAKFPEKHATNILDTLNGPKCSLEDRYAVSKTFDQYIARVIAKLPQAEGLIVNFVNPGLCLSEIGRDLKPPEGLARKLYWTPEKGARNLVYAAVKPTPSGVYIGCCALREPPPWTTTKQGLLLERKVWDEMVEVWKRVSPDVDGILRV</sequence>
<reference evidence="5" key="1">
    <citation type="submission" date="2023-03" db="EMBL/GenBank/DDBJ databases">
        <title>Massive genome expansion in bonnet fungi (Mycena s.s.) driven by repeated elements and novel gene families across ecological guilds.</title>
        <authorList>
            <consortium name="Lawrence Berkeley National Laboratory"/>
            <person name="Harder C.B."/>
            <person name="Miyauchi S."/>
            <person name="Viragh M."/>
            <person name="Kuo A."/>
            <person name="Thoen E."/>
            <person name="Andreopoulos B."/>
            <person name="Lu D."/>
            <person name="Skrede I."/>
            <person name="Drula E."/>
            <person name="Henrissat B."/>
            <person name="Morin E."/>
            <person name="Kohler A."/>
            <person name="Barry K."/>
            <person name="LaButti K."/>
            <person name="Morin E."/>
            <person name="Salamov A."/>
            <person name="Lipzen A."/>
            <person name="Mereny Z."/>
            <person name="Hegedus B."/>
            <person name="Baldrian P."/>
            <person name="Stursova M."/>
            <person name="Weitz H."/>
            <person name="Taylor A."/>
            <person name="Grigoriev I.V."/>
            <person name="Nagy L.G."/>
            <person name="Martin F."/>
            <person name="Kauserud H."/>
        </authorList>
    </citation>
    <scope>NUCLEOTIDE SEQUENCE</scope>
    <source>
        <strain evidence="5">9284</strain>
    </source>
</reference>
<name>A0AAD7C606_9AGAR</name>
<dbReference type="Proteomes" id="UP001221142">
    <property type="component" value="Unassembled WGS sequence"/>
</dbReference>
<evidence type="ECO:0000313" key="5">
    <source>
        <dbReference type="EMBL" id="KAJ7639523.1"/>
    </source>
</evidence>
<gene>
    <name evidence="5" type="ORF">FB45DRAFT_828417</name>
</gene>
<evidence type="ECO:0000313" key="6">
    <source>
        <dbReference type="Proteomes" id="UP001221142"/>
    </source>
</evidence>
<proteinExistence type="inferred from homology"/>
<keyword evidence="3" id="KW-0560">Oxidoreductase</keyword>